<dbReference type="InterPro" id="IPR007742">
    <property type="entry name" value="NosD_dom"/>
</dbReference>
<dbReference type="RefSeq" id="WP_216476588.1">
    <property type="nucleotide sequence ID" value="NZ_JAHLQJ010000001.1"/>
</dbReference>
<dbReference type="Proteomes" id="UP000743001">
    <property type="component" value="Unassembled WGS sequence"/>
</dbReference>
<dbReference type="InterPro" id="IPR006626">
    <property type="entry name" value="PbH1"/>
</dbReference>
<keyword evidence="7" id="KW-1185">Reference proteome</keyword>
<evidence type="ECO:0000313" key="6">
    <source>
        <dbReference type="EMBL" id="MBU5670246.1"/>
    </source>
</evidence>
<evidence type="ECO:0000259" key="4">
    <source>
        <dbReference type="Pfam" id="PF05048"/>
    </source>
</evidence>
<protein>
    <submittedName>
        <fullName evidence="6">Right-handed parallel beta-helix repeat-containing protein</fullName>
    </submittedName>
</protein>
<gene>
    <name evidence="6" type="ORF">KQJ23_00240</name>
</gene>
<proteinExistence type="predicted"/>
<dbReference type="PANTHER" id="PTHR22990">
    <property type="entry name" value="F-BOX ONLY PROTEIN"/>
    <property type="match status" value="1"/>
</dbReference>
<evidence type="ECO:0000256" key="2">
    <source>
        <dbReference type="ARBA" id="ARBA00022737"/>
    </source>
</evidence>
<organism evidence="6 7">
    <name type="scientific">Paenibacillus brevis</name>
    <dbReference type="NCBI Taxonomy" id="2841508"/>
    <lineage>
        <taxon>Bacteria</taxon>
        <taxon>Bacillati</taxon>
        <taxon>Bacillota</taxon>
        <taxon>Bacilli</taxon>
        <taxon>Bacillales</taxon>
        <taxon>Paenibacillaceae</taxon>
        <taxon>Paenibacillus</taxon>
    </lineage>
</organism>
<accession>A0ABS6FLY3</accession>
<feature type="domain" description="Periplasmic copper-binding protein NosD beta helix" evidence="4">
    <location>
        <begin position="378"/>
        <end position="495"/>
    </location>
</feature>
<dbReference type="SMART" id="SM00710">
    <property type="entry name" value="PbH1"/>
    <property type="match status" value="9"/>
</dbReference>
<dbReference type="PANTHER" id="PTHR22990:SF15">
    <property type="entry name" value="F-BOX ONLY PROTEIN 10"/>
    <property type="match status" value="1"/>
</dbReference>
<name>A0ABS6FLY3_9BACL</name>
<feature type="domain" description="Rhamnogalacturonase A/B/Epimerase-like pectate lyase" evidence="5">
    <location>
        <begin position="123"/>
        <end position="341"/>
    </location>
</feature>
<comment type="caution">
    <text evidence="6">The sequence shown here is derived from an EMBL/GenBank/DDBJ whole genome shotgun (WGS) entry which is preliminary data.</text>
</comment>
<evidence type="ECO:0000256" key="1">
    <source>
        <dbReference type="ARBA" id="ARBA00004906"/>
    </source>
</evidence>
<sequence length="560" mass="59219">MAEDFEKILGADNGNPPDSLRQMYPKVNRNFDKVKAWFTSTLSLINGHIQSAAAHLAEHITYSGSAPGATVKQGIDNTYNRISEIVAQAGDDNTEIVDARNGFTTLGDRLNASDAQLAEIAHNVKAYGAVGDGITNNTAAIRAAINAASATGGGVVYFPPGIYGINAYVAIPSNITLQGAASGASIIKFLPNSDPAGAPAFGGGPRIICNDNPLNSPYNENITLQDLTFEGNGSEQTFSLLVSFKSVTNLSVIRCNFNNFGNTEIYNQGLVVFESNNVRIKDCGFSHNSGDGAAIAESCNNVLVTGNMASNNHDYGIVLSNVCTHVIVMGNTSKNNVQNGIGVDECNDVVVQSNICHNNGQYGIVVQRFDPNPTYPNRRCTVTSNICYSNSVGIAVHSAEEVLVGSNIVYDNGDGMQIVDSKKCLITNNQATNQISHGILLISYDPAAGISDNMLSQNVVFGNVYGVRELNAGGSVTANVIWGNLVYNNSNNYVVGPSKIKGVNISDEVVEWTNGRVDYDASLSATSATAGVASNLPTSPAGYLTQRVDGVNVKIPYYNA</sequence>
<dbReference type="InterPro" id="IPR051550">
    <property type="entry name" value="SCF-Subunits/Alg-Epimerases"/>
</dbReference>
<comment type="pathway">
    <text evidence="1">Protein modification; protein ubiquitination.</text>
</comment>
<evidence type="ECO:0000256" key="3">
    <source>
        <dbReference type="ARBA" id="ARBA00022786"/>
    </source>
</evidence>
<keyword evidence="3" id="KW-0833">Ubl conjugation pathway</keyword>
<reference evidence="6 7" key="1">
    <citation type="submission" date="2021-06" db="EMBL/GenBank/DDBJ databases">
        <authorList>
            <person name="Sun Q."/>
            <person name="Li D."/>
        </authorList>
    </citation>
    <scope>NUCLEOTIDE SEQUENCE [LARGE SCALE GENOMIC DNA]</scope>
    <source>
        <strain evidence="6 7">MSJ-6</strain>
    </source>
</reference>
<dbReference type="InterPro" id="IPR024535">
    <property type="entry name" value="RHGA/B-epi-like_pectate_lyase"/>
</dbReference>
<dbReference type="Pfam" id="PF12708">
    <property type="entry name" value="Pect-lyase_RHGA_epim"/>
    <property type="match status" value="1"/>
</dbReference>
<evidence type="ECO:0000313" key="7">
    <source>
        <dbReference type="Proteomes" id="UP000743001"/>
    </source>
</evidence>
<evidence type="ECO:0000259" key="5">
    <source>
        <dbReference type="Pfam" id="PF12708"/>
    </source>
</evidence>
<keyword evidence="2" id="KW-0677">Repeat</keyword>
<dbReference type="Pfam" id="PF05048">
    <property type="entry name" value="NosD"/>
    <property type="match status" value="1"/>
</dbReference>
<dbReference type="EMBL" id="JAHLQJ010000001">
    <property type="protein sequence ID" value="MBU5670246.1"/>
    <property type="molecule type" value="Genomic_DNA"/>
</dbReference>
<dbReference type="NCBIfam" id="TIGR03804">
    <property type="entry name" value="para_beta_helix"/>
    <property type="match status" value="1"/>
</dbReference>
<dbReference type="InterPro" id="IPR022441">
    <property type="entry name" value="Para_beta_helix_rpt-2"/>
</dbReference>